<sequence>MISKARINVEDHANVQFRSTNQPDLCLEKGKAVASIVLDIKTMETNKKRVADNQLVLVTEIERNPQVDSQVTEIIVNQIASPQQDVGRITSKNKFTDLNLEGGKIVVDLGSKAQASTSIYNEGTKEKEKTNGSKHPLGMKEREAREALMRCHRELDTNPVETAWRQEEIQLLKDYTQAAKDEEIFCKKKSRVQWLKEGDRNTSYFFKTMNSKRNRKNLFTIDRADGSKAEGEQAVKEEAVNYYVNLLDQARHVVPVHERRAGADSASTHGLLVLFLLVQMTFWCCFFGLVGADFLVHMACVVCYGVLCWC</sequence>
<name>A0ABC8T7U2_9AQUA</name>
<keyword evidence="1" id="KW-0812">Transmembrane</keyword>
<evidence type="ECO:0000313" key="3">
    <source>
        <dbReference type="Proteomes" id="UP001642360"/>
    </source>
</evidence>
<keyword evidence="3" id="KW-1185">Reference proteome</keyword>
<dbReference type="Proteomes" id="UP001642360">
    <property type="component" value="Unassembled WGS sequence"/>
</dbReference>
<organism evidence="2 3">
    <name type="scientific">Ilex paraguariensis</name>
    <name type="common">yerba mate</name>
    <dbReference type="NCBI Taxonomy" id="185542"/>
    <lineage>
        <taxon>Eukaryota</taxon>
        <taxon>Viridiplantae</taxon>
        <taxon>Streptophyta</taxon>
        <taxon>Embryophyta</taxon>
        <taxon>Tracheophyta</taxon>
        <taxon>Spermatophyta</taxon>
        <taxon>Magnoliopsida</taxon>
        <taxon>eudicotyledons</taxon>
        <taxon>Gunneridae</taxon>
        <taxon>Pentapetalae</taxon>
        <taxon>asterids</taxon>
        <taxon>campanulids</taxon>
        <taxon>Aquifoliales</taxon>
        <taxon>Aquifoliaceae</taxon>
        <taxon>Ilex</taxon>
    </lineage>
</organism>
<evidence type="ECO:0000313" key="2">
    <source>
        <dbReference type="EMBL" id="CAK9163554.1"/>
    </source>
</evidence>
<accession>A0ABC8T7U2</accession>
<feature type="transmembrane region" description="Helical" evidence="1">
    <location>
        <begin position="269"/>
        <end position="289"/>
    </location>
</feature>
<gene>
    <name evidence="2" type="ORF">ILEXP_LOCUS32607</name>
</gene>
<keyword evidence="1" id="KW-0472">Membrane</keyword>
<keyword evidence="1" id="KW-1133">Transmembrane helix</keyword>
<dbReference type="EMBL" id="CAUOFW020004058">
    <property type="protein sequence ID" value="CAK9163554.1"/>
    <property type="molecule type" value="Genomic_DNA"/>
</dbReference>
<proteinExistence type="predicted"/>
<dbReference type="AlphaFoldDB" id="A0ABC8T7U2"/>
<evidence type="ECO:0000256" key="1">
    <source>
        <dbReference type="SAM" id="Phobius"/>
    </source>
</evidence>
<reference evidence="2 3" key="1">
    <citation type="submission" date="2024-02" db="EMBL/GenBank/DDBJ databases">
        <authorList>
            <person name="Vignale AGUSTIN F."/>
            <person name="Sosa J E."/>
            <person name="Modenutti C."/>
        </authorList>
    </citation>
    <scope>NUCLEOTIDE SEQUENCE [LARGE SCALE GENOMIC DNA]</scope>
</reference>
<comment type="caution">
    <text evidence="2">The sequence shown here is derived from an EMBL/GenBank/DDBJ whole genome shotgun (WGS) entry which is preliminary data.</text>
</comment>
<protein>
    <submittedName>
        <fullName evidence="2">Uncharacterized protein</fullName>
    </submittedName>
</protein>